<dbReference type="Pfam" id="PF08719">
    <property type="entry name" value="NADAR"/>
    <property type="match status" value="1"/>
</dbReference>
<feature type="domain" description="NADAR" evidence="1">
    <location>
        <begin position="66"/>
        <end position="143"/>
    </location>
</feature>
<reference evidence="2 3" key="1">
    <citation type="submission" date="2024-02" db="EMBL/GenBank/DDBJ databases">
        <title>High-quality chromosome-scale genome assembly of Pensacola bahiagrass (Paspalum notatum Flugge var. saurae).</title>
        <authorList>
            <person name="Vega J.M."/>
            <person name="Podio M."/>
            <person name="Orjuela J."/>
            <person name="Siena L.A."/>
            <person name="Pessino S.C."/>
            <person name="Combes M.C."/>
            <person name="Mariac C."/>
            <person name="Albertini E."/>
            <person name="Pupilli F."/>
            <person name="Ortiz J.P.A."/>
            <person name="Leblanc O."/>
        </authorList>
    </citation>
    <scope>NUCLEOTIDE SEQUENCE [LARGE SCALE GENOMIC DNA]</scope>
    <source>
        <strain evidence="2">R1</strain>
        <tissue evidence="2">Leaf</tissue>
    </source>
</reference>
<dbReference type="EMBL" id="CP144749">
    <property type="protein sequence ID" value="WVZ75424.1"/>
    <property type="molecule type" value="Genomic_DNA"/>
</dbReference>
<dbReference type="Gene3D" id="1.10.357.40">
    <property type="entry name" value="YbiA-like"/>
    <property type="match status" value="1"/>
</dbReference>
<dbReference type="SUPFAM" id="SSF143990">
    <property type="entry name" value="YbiA-like"/>
    <property type="match status" value="1"/>
</dbReference>
<dbReference type="CDD" id="cd15457">
    <property type="entry name" value="NADAR"/>
    <property type="match status" value="1"/>
</dbReference>
<gene>
    <name evidence="2" type="ORF">U9M48_023475</name>
</gene>
<organism evidence="2 3">
    <name type="scientific">Paspalum notatum var. saurae</name>
    <dbReference type="NCBI Taxonomy" id="547442"/>
    <lineage>
        <taxon>Eukaryota</taxon>
        <taxon>Viridiplantae</taxon>
        <taxon>Streptophyta</taxon>
        <taxon>Embryophyta</taxon>
        <taxon>Tracheophyta</taxon>
        <taxon>Spermatophyta</taxon>
        <taxon>Magnoliopsida</taxon>
        <taxon>Liliopsida</taxon>
        <taxon>Poales</taxon>
        <taxon>Poaceae</taxon>
        <taxon>PACMAD clade</taxon>
        <taxon>Panicoideae</taxon>
        <taxon>Andropogonodae</taxon>
        <taxon>Paspaleae</taxon>
        <taxon>Paspalinae</taxon>
        <taxon>Paspalum</taxon>
    </lineage>
</organism>
<dbReference type="Proteomes" id="UP001341281">
    <property type="component" value="Chromosome 05"/>
</dbReference>
<dbReference type="InterPro" id="IPR037238">
    <property type="entry name" value="YbiA-like_sf"/>
</dbReference>
<accession>A0AAQ3TM11</accession>
<evidence type="ECO:0000313" key="3">
    <source>
        <dbReference type="Proteomes" id="UP001341281"/>
    </source>
</evidence>
<name>A0AAQ3TM11_PASNO</name>
<protein>
    <recommendedName>
        <fullName evidence="1">NADAR domain-containing protein</fullName>
    </recommendedName>
</protein>
<keyword evidence="3" id="KW-1185">Reference proteome</keyword>
<dbReference type="InterPro" id="IPR012816">
    <property type="entry name" value="NADAR"/>
</dbReference>
<proteinExistence type="predicted"/>
<evidence type="ECO:0000259" key="1">
    <source>
        <dbReference type="Pfam" id="PF08719"/>
    </source>
</evidence>
<evidence type="ECO:0000313" key="2">
    <source>
        <dbReference type="EMBL" id="WVZ75424.1"/>
    </source>
</evidence>
<dbReference type="AlphaFoldDB" id="A0AAQ3TM11"/>
<sequence length="163" mass="18722">MTIIPFDTNSKLLRIFLLINVQVDRDMLMSGFIQPIPDLSPVIPSVDQIPLIDPEVSPYETKIISFYKTWDTFGAFSNFSPHPIHMPDENGDYFTWPTVEHYYQAHKFVGVDNAQARDIIQEIRLAKSPEEAARIGRTRQKEFPELVCLNIVPFIFMDCSGKS</sequence>